<feature type="transmembrane region" description="Helical" evidence="1">
    <location>
        <begin position="146"/>
        <end position="166"/>
    </location>
</feature>
<evidence type="ECO:0000313" key="2">
    <source>
        <dbReference type="EMBL" id="GAH31855.1"/>
    </source>
</evidence>
<gene>
    <name evidence="2" type="ORF">S03H2_23594</name>
</gene>
<feature type="transmembrane region" description="Helical" evidence="1">
    <location>
        <begin position="78"/>
        <end position="96"/>
    </location>
</feature>
<name>X1FH49_9ZZZZ</name>
<protein>
    <submittedName>
        <fullName evidence="2">Uncharacterized protein</fullName>
    </submittedName>
</protein>
<accession>X1FH49</accession>
<keyword evidence="1" id="KW-0472">Membrane</keyword>
<reference evidence="2" key="1">
    <citation type="journal article" date="2014" name="Front. Microbiol.">
        <title>High frequency of phylogenetically diverse reductive dehalogenase-homologous genes in deep subseafloor sedimentary metagenomes.</title>
        <authorList>
            <person name="Kawai M."/>
            <person name="Futagami T."/>
            <person name="Toyoda A."/>
            <person name="Takaki Y."/>
            <person name="Nishi S."/>
            <person name="Hori S."/>
            <person name="Arai W."/>
            <person name="Tsubouchi T."/>
            <person name="Morono Y."/>
            <person name="Uchiyama I."/>
            <person name="Ito T."/>
            <person name="Fujiyama A."/>
            <person name="Inagaki F."/>
            <person name="Takami H."/>
        </authorList>
    </citation>
    <scope>NUCLEOTIDE SEQUENCE</scope>
    <source>
        <strain evidence="2">Expedition CK06-06</strain>
    </source>
</reference>
<feature type="transmembrane region" description="Helical" evidence="1">
    <location>
        <begin position="44"/>
        <end position="66"/>
    </location>
</feature>
<comment type="caution">
    <text evidence="2">The sequence shown here is derived from an EMBL/GenBank/DDBJ whole genome shotgun (WGS) entry which is preliminary data.</text>
</comment>
<keyword evidence="1" id="KW-1133">Transmembrane helix</keyword>
<proteinExistence type="predicted"/>
<feature type="transmembrane region" description="Helical" evidence="1">
    <location>
        <begin position="6"/>
        <end position="24"/>
    </location>
</feature>
<evidence type="ECO:0000256" key="1">
    <source>
        <dbReference type="SAM" id="Phobius"/>
    </source>
</evidence>
<dbReference type="AlphaFoldDB" id="X1FH49"/>
<organism evidence="2">
    <name type="scientific">marine sediment metagenome</name>
    <dbReference type="NCBI Taxonomy" id="412755"/>
    <lineage>
        <taxon>unclassified sequences</taxon>
        <taxon>metagenomes</taxon>
        <taxon>ecological metagenomes</taxon>
    </lineage>
</organism>
<keyword evidence="1" id="KW-0812">Transmembrane</keyword>
<sequence>MGLGKALGFSLLAYIGLNFLFVIISETISGNLNLLFSNITSDPLIILLIFFGPITMMPGTVVNTLYVKIAFGTFDASLIQTIGLIVTPFVASIVAGKTGGSKGSSLGGWMITCLIGSSALAVLAFINPGTLSYYGIIISDPLEFLIAISVSAAVNGVFYGCFALLFTKTEMY</sequence>
<feature type="transmembrane region" description="Helical" evidence="1">
    <location>
        <begin position="108"/>
        <end position="126"/>
    </location>
</feature>
<dbReference type="EMBL" id="BARU01012922">
    <property type="protein sequence ID" value="GAH31855.1"/>
    <property type="molecule type" value="Genomic_DNA"/>
</dbReference>